<evidence type="ECO:0000313" key="5">
    <source>
        <dbReference type="EMBL" id="UWZ39484.1"/>
    </source>
</evidence>
<reference evidence="5" key="1">
    <citation type="submission" date="2021-04" db="EMBL/GenBank/DDBJ databases">
        <title>Biosynthetic gene clusters of Dactylosporangioum roseum.</title>
        <authorList>
            <person name="Hartkoorn R.C."/>
            <person name="Beaudoing E."/>
            <person name="Hot D."/>
            <person name="Moureu S."/>
        </authorList>
    </citation>
    <scope>NUCLEOTIDE SEQUENCE</scope>
    <source>
        <strain evidence="5">NRRL B-16295</strain>
    </source>
</reference>
<dbReference type="Pfam" id="PF13561">
    <property type="entry name" value="adh_short_C2"/>
    <property type="match status" value="1"/>
</dbReference>
<dbReference type="Proteomes" id="UP001058271">
    <property type="component" value="Chromosome"/>
</dbReference>
<accession>A0ABY5ZCV1</accession>
<evidence type="ECO:0000256" key="1">
    <source>
        <dbReference type="ARBA" id="ARBA00006484"/>
    </source>
</evidence>
<keyword evidence="6" id="KW-1185">Reference proteome</keyword>
<keyword evidence="2" id="KW-0560">Oxidoreductase</keyword>
<dbReference type="RefSeq" id="WP_260724023.1">
    <property type="nucleotide sequence ID" value="NZ_CP073721.1"/>
</dbReference>
<dbReference type="CDD" id="cd05233">
    <property type="entry name" value="SDR_c"/>
    <property type="match status" value="1"/>
</dbReference>
<gene>
    <name evidence="5" type="ORF">Drose_15330</name>
    <name evidence="4" type="ORF">Drose_26220</name>
</gene>
<dbReference type="InterPro" id="IPR002347">
    <property type="entry name" value="SDR_fam"/>
</dbReference>
<comment type="similarity">
    <text evidence="1">Belongs to the short-chain dehydrogenases/reductases (SDR) family.</text>
</comment>
<sequence length="246" mass="25087">MTRTALITGGTSGIGLATAQTLAARGYAVVVTGRNPRTLADAERALPAGVRVERADAGSVADADRLATDLGNRFGALDVVLLNAAVEHPAPLDGIDEAGFDEQFAVNVKGQYFLLQKLLPLLGPGSSVIFMSSTGAQHGLPGLAVYCATKGAQVALARSLAVELAPRGIRVNAITLGPVDTPALTKLGMPADELDAFKKTITARVPLGRFGTAQEIADAVAFLASPEATYVTGATMMVSGGFGVAA</sequence>
<organism evidence="5 6">
    <name type="scientific">Dactylosporangium roseum</name>
    <dbReference type="NCBI Taxonomy" id="47989"/>
    <lineage>
        <taxon>Bacteria</taxon>
        <taxon>Bacillati</taxon>
        <taxon>Actinomycetota</taxon>
        <taxon>Actinomycetes</taxon>
        <taxon>Micromonosporales</taxon>
        <taxon>Micromonosporaceae</taxon>
        <taxon>Dactylosporangium</taxon>
    </lineage>
</organism>
<dbReference type="PRINTS" id="PR00081">
    <property type="entry name" value="GDHRDH"/>
</dbReference>
<dbReference type="PANTHER" id="PTHR43477:SF1">
    <property type="entry name" value="DIHYDROANTICAPSIN 7-DEHYDROGENASE"/>
    <property type="match status" value="1"/>
</dbReference>
<evidence type="ECO:0000313" key="6">
    <source>
        <dbReference type="Proteomes" id="UP001058271"/>
    </source>
</evidence>
<evidence type="ECO:0000313" key="4">
    <source>
        <dbReference type="EMBL" id="UWZ34691.1"/>
    </source>
</evidence>
<dbReference type="EMBL" id="CP073721">
    <property type="protein sequence ID" value="UWZ34691.1"/>
    <property type="molecule type" value="Genomic_DNA"/>
</dbReference>
<dbReference type="SUPFAM" id="SSF51735">
    <property type="entry name" value="NAD(P)-binding Rossmann-fold domains"/>
    <property type="match status" value="1"/>
</dbReference>
<dbReference type="Gene3D" id="3.40.50.720">
    <property type="entry name" value="NAD(P)-binding Rossmann-like Domain"/>
    <property type="match status" value="1"/>
</dbReference>
<feature type="domain" description="Ketoreductase" evidence="3">
    <location>
        <begin position="3"/>
        <end position="177"/>
    </location>
</feature>
<dbReference type="InterPro" id="IPR036291">
    <property type="entry name" value="NAD(P)-bd_dom_sf"/>
</dbReference>
<dbReference type="InterPro" id="IPR051122">
    <property type="entry name" value="SDR_DHRS6-like"/>
</dbReference>
<dbReference type="PANTHER" id="PTHR43477">
    <property type="entry name" value="DIHYDROANTICAPSIN 7-DEHYDROGENASE"/>
    <property type="match status" value="1"/>
</dbReference>
<evidence type="ECO:0000256" key="2">
    <source>
        <dbReference type="ARBA" id="ARBA00023002"/>
    </source>
</evidence>
<protein>
    <submittedName>
        <fullName evidence="5">SDR family oxidoreductase</fullName>
    </submittedName>
</protein>
<name>A0ABY5ZCV1_9ACTN</name>
<dbReference type="EMBL" id="CP073721">
    <property type="protein sequence ID" value="UWZ39484.1"/>
    <property type="molecule type" value="Genomic_DNA"/>
</dbReference>
<evidence type="ECO:0000259" key="3">
    <source>
        <dbReference type="SMART" id="SM00822"/>
    </source>
</evidence>
<proteinExistence type="inferred from homology"/>
<dbReference type="InterPro" id="IPR057326">
    <property type="entry name" value="KR_dom"/>
</dbReference>
<dbReference type="SMART" id="SM00822">
    <property type="entry name" value="PKS_KR"/>
    <property type="match status" value="1"/>
</dbReference>